<keyword evidence="2 8" id="KW-0813">Transport</keyword>
<dbReference type="Pfam" id="PF00593">
    <property type="entry name" value="TonB_dep_Rec_b-barrel"/>
    <property type="match status" value="1"/>
</dbReference>
<dbReference type="Pfam" id="PF07715">
    <property type="entry name" value="Plug"/>
    <property type="match status" value="1"/>
</dbReference>
<dbReference type="InterPro" id="IPR023996">
    <property type="entry name" value="TonB-dep_OMP_SusC/RagA"/>
</dbReference>
<dbReference type="FunFam" id="2.170.130.10:FF:000008">
    <property type="entry name" value="SusC/RagA family TonB-linked outer membrane protein"/>
    <property type="match status" value="1"/>
</dbReference>
<feature type="signal peptide" evidence="10">
    <location>
        <begin position="1"/>
        <end position="24"/>
    </location>
</feature>
<evidence type="ECO:0000259" key="12">
    <source>
        <dbReference type="Pfam" id="PF07715"/>
    </source>
</evidence>
<keyword evidence="14" id="KW-1185">Reference proteome</keyword>
<dbReference type="RefSeq" id="WP_128534801.1">
    <property type="nucleotide sequence ID" value="NZ_SBIW01000007.1"/>
</dbReference>
<dbReference type="GO" id="GO:0009279">
    <property type="term" value="C:cell outer membrane"/>
    <property type="evidence" value="ECO:0007669"/>
    <property type="project" value="UniProtKB-SubCell"/>
</dbReference>
<dbReference type="Gene3D" id="2.60.40.1120">
    <property type="entry name" value="Carboxypeptidase-like, regulatory domain"/>
    <property type="match status" value="1"/>
</dbReference>
<evidence type="ECO:0000256" key="5">
    <source>
        <dbReference type="ARBA" id="ARBA00023077"/>
    </source>
</evidence>
<feature type="domain" description="TonB-dependent receptor plug" evidence="12">
    <location>
        <begin position="121"/>
        <end position="237"/>
    </location>
</feature>
<evidence type="ECO:0000313" key="14">
    <source>
        <dbReference type="Proteomes" id="UP000286701"/>
    </source>
</evidence>
<dbReference type="SUPFAM" id="SSF56935">
    <property type="entry name" value="Porins"/>
    <property type="match status" value="1"/>
</dbReference>
<evidence type="ECO:0000256" key="6">
    <source>
        <dbReference type="ARBA" id="ARBA00023136"/>
    </source>
</evidence>
<dbReference type="InterPro" id="IPR036942">
    <property type="entry name" value="Beta-barrel_TonB_sf"/>
</dbReference>
<reference evidence="13 14" key="1">
    <citation type="submission" date="2019-01" db="EMBL/GenBank/DDBJ databases">
        <title>Mucilaginibacter antarcticum sp. nov., isolated from antarctic soil.</title>
        <authorList>
            <person name="Yan Y.-Q."/>
            <person name="Du Z.-J."/>
        </authorList>
    </citation>
    <scope>NUCLEOTIDE SEQUENCE [LARGE SCALE GENOMIC DNA]</scope>
    <source>
        <strain evidence="13 14">F01003</strain>
    </source>
</reference>
<protein>
    <submittedName>
        <fullName evidence="13">TonB-dependent receptor</fullName>
    </submittedName>
</protein>
<dbReference type="Gene3D" id="2.40.170.20">
    <property type="entry name" value="TonB-dependent receptor, beta-barrel domain"/>
    <property type="match status" value="1"/>
</dbReference>
<dbReference type="Pfam" id="PF13715">
    <property type="entry name" value="CarbopepD_reg_2"/>
    <property type="match status" value="1"/>
</dbReference>
<dbReference type="EMBL" id="SBIW01000007">
    <property type="protein sequence ID" value="RWY50071.1"/>
    <property type="molecule type" value="Genomic_DNA"/>
</dbReference>
<keyword evidence="3 8" id="KW-1134">Transmembrane beta strand</keyword>
<dbReference type="InterPro" id="IPR008969">
    <property type="entry name" value="CarboxyPept-like_regulatory"/>
</dbReference>
<keyword evidence="4 8" id="KW-0812">Transmembrane</keyword>
<sequence>MRNNYLKKYLLFFAMLFISQAIFAQTRSITGKVVDENNQALPGATVLISGTNTASATDVNGIYRITGLRAGTYTLTASFIGYTSEPKTVTIAADNATVNFNLQPSSKSLSEIVVIGYGTVKKKDLTGSVTTVSSKDFQTGNITSPEQLIAGKVAGVSITSNGGAPGAGSTIRVRGGASLNASNDPLIVIDGVQLSNDGIAGAPSALSLINPNDIETFSVLKDASATAIYGSRASNGVIIITTKKGVAGKAQVNFNTQVSVSKLSKEVPVLTGDQLRAYVKANGSAAFQALLGDANTDWQKEIYQTAISNDNNLSVAGGFKNLPYRVSVGYLDQKGILRTGYLNRASASINVTPKFLDNHIKLDINVKGSASKARFANQGAIGAAVSFDPTKPVQSGNDKYGGFYEYLDSDPSSATGLKQLAPRNPVGLLEQRYDKSDVKRSIGNAQLDYKFHFLPDLHANVNLGYDASEGKGTIVVPSTAAASFNRFKDANNVLHGGVNNQYRTTILNTTFEAYLNYAKNIKSIDSRIDAVAGYAYYDYATKNYGFPDVTSDGTVVTTPTFPFDKPENTLLSYYGRLNYTYANKYLLTGTIRRDGSSRFSPLNRYAVFPSGAFAWKIKEESFLRDNKVLSDLKLRVGYGLTGQQDGLTNYAYTPYYSLSSQTASYQLGDTFYQLYRPVAYDPKRKWEQSATTNVGIDYGFLNGRISGSIDAYYKETKDLLGEVTIAAGSGFSNKFVTNVGNMVNKGIEFAITAQVVRRKDVTWDVAFNATYNTNKVTKLTFVNDPNATGNAIGGVSGGTGTNIQRNYVGQPRAAFYVYQQVYGTDGKPIDNVYVDRNGDGTINDKDLYLYKQADPKYIFGFSSNVTYKNFNLAVVMRANAGNYAYNNVFSSTGTRNSILNPLGYLNNGSANVLESGLIGANDKNVLSDYYVQNASFVKMDNASLGYNFGKVLRSSASLSVSANVQNVFTITNYKGVDPEVGGGIDNNIYPRPRTFVFGLNLKF</sequence>
<evidence type="ECO:0000256" key="2">
    <source>
        <dbReference type="ARBA" id="ARBA00022448"/>
    </source>
</evidence>
<accession>A0A3S3VBZ6</accession>
<dbReference type="Proteomes" id="UP000286701">
    <property type="component" value="Unassembled WGS sequence"/>
</dbReference>
<dbReference type="InterPro" id="IPR012910">
    <property type="entry name" value="Plug_dom"/>
</dbReference>
<dbReference type="AlphaFoldDB" id="A0A3S3VBZ6"/>
<dbReference type="InterPro" id="IPR023997">
    <property type="entry name" value="TonB-dep_OMP_SusC/RagA_CS"/>
</dbReference>
<evidence type="ECO:0000259" key="11">
    <source>
        <dbReference type="Pfam" id="PF00593"/>
    </source>
</evidence>
<evidence type="ECO:0000256" key="1">
    <source>
        <dbReference type="ARBA" id="ARBA00004571"/>
    </source>
</evidence>
<feature type="domain" description="TonB-dependent receptor-like beta-barrel" evidence="11">
    <location>
        <begin position="395"/>
        <end position="967"/>
    </location>
</feature>
<keyword evidence="10" id="KW-0732">Signal</keyword>
<gene>
    <name evidence="13" type="ORF">EPL05_15025</name>
</gene>
<dbReference type="PROSITE" id="PS52016">
    <property type="entry name" value="TONB_DEPENDENT_REC_3"/>
    <property type="match status" value="1"/>
</dbReference>
<comment type="subcellular location">
    <subcellularLocation>
        <location evidence="1 8">Cell outer membrane</location>
        <topology evidence="1 8">Multi-pass membrane protein</topology>
    </subcellularLocation>
</comment>
<dbReference type="InterPro" id="IPR000531">
    <property type="entry name" value="Beta-barrel_TonB"/>
</dbReference>
<keyword evidence="13" id="KW-0675">Receptor</keyword>
<evidence type="ECO:0000313" key="13">
    <source>
        <dbReference type="EMBL" id="RWY50071.1"/>
    </source>
</evidence>
<dbReference type="Gene3D" id="2.170.130.10">
    <property type="entry name" value="TonB-dependent receptor, plug domain"/>
    <property type="match status" value="1"/>
</dbReference>
<organism evidence="13 14">
    <name type="scientific">Mucilaginibacter gilvus</name>
    <dbReference type="NCBI Taxonomy" id="2305909"/>
    <lineage>
        <taxon>Bacteria</taxon>
        <taxon>Pseudomonadati</taxon>
        <taxon>Bacteroidota</taxon>
        <taxon>Sphingobacteriia</taxon>
        <taxon>Sphingobacteriales</taxon>
        <taxon>Sphingobacteriaceae</taxon>
        <taxon>Mucilaginibacter</taxon>
    </lineage>
</organism>
<dbReference type="NCBIfam" id="TIGR04056">
    <property type="entry name" value="OMP_RagA_SusC"/>
    <property type="match status" value="1"/>
</dbReference>
<evidence type="ECO:0000256" key="10">
    <source>
        <dbReference type="SAM" id="SignalP"/>
    </source>
</evidence>
<keyword evidence="6 8" id="KW-0472">Membrane</keyword>
<feature type="chain" id="PRO_5018786263" evidence="10">
    <location>
        <begin position="25"/>
        <end position="1003"/>
    </location>
</feature>
<dbReference type="InterPro" id="IPR039426">
    <property type="entry name" value="TonB-dep_rcpt-like"/>
</dbReference>
<dbReference type="InterPro" id="IPR037066">
    <property type="entry name" value="Plug_dom_sf"/>
</dbReference>
<evidence type="ECO:0000256" key="8">
    <source>
        <dbReference type="PROSITE-ProRule" id="PRU01360"/>
    </source>
</evidence>
<comment type="caution">
    <text evidence="13">The sequence shown here is derived from an EMBL/GenBank/DDBJ whole genome shotgun (WGS) entry which is preliminary data.</text>
</comment>
<evidence type="ECO:0000256" key="4">
    <source>
        <dbReference type="ARBA" id="ARBA00022692"/>
    </source>
</evidence>
<evidence type="ECO:0000256" key="3">
    <source>
        <dbReference type="ARBA" id="ARBA00022452"/>
    </source>
</evidence>
<keyword evidence="7 8" id="KW-0998">Cell outer membrane</keyword>
<dbReference type="NCBIfam" id="TIGR04057">
    <property type="entry name" value="SusC_RagA_signa"/>
    <property type="match status" value="1"/>
</dbReference>
<dbReference type="OrthoDB" id="9768177at2"/>
<evidence type="ECO:0000256" key="7">
    <source>
        <dbReference type="ARBA" id="ARBA00023237"/>
    </source>
</evidence>
<comment type="similarity">
    <text evidence="8 9">Belongs to the TonB-dependent receptor family.</text>
</comment>
<evidence type="ECO:0000256" key="9">
    <source>
        <dbReference type="RuleBase" id="RU003357"/>
    </source>
</evidence>
<name>A0A3S3VBZ6_9SPHI</name>
<proteinExistence type="inferred from homology"/>
<dbReference type="SUPFAM" id="SSF49464">
    <property type="entry name" value="Carboxypeptidase regulatory domain-like"/>
    <property type="match status" value="1"/>
</dbReference>
<keyword evidence="5 9" id="KW-0798">TonB box</keyword>